<dbReference type="AlphaFoldDB" id="A0A2G3E047"/>
<evidence type="ECO:0000259" key="1">
    <source>
        <dbReference type="Pfam" id="PF08241"/>
    </source>
</evidence>
<dbReference type="Pfam" id="PF08241">
    <property type="entry name" value="Methyltransf_11"/>
    <property type="match status" value="1"/>
</dbReference>
<feature type="domain" description="Methyltransferase type 11" evidence="1">
    <location>
        <begin position="59"/>
        <end position="153"/>
    </location>
</feature>
<proteinExistence type="predicted"/>
<dbReference type="GO" id="GO:0032259">
    <property type="term" value="P:methylation"/>
    <property type="evidence" value="ECO:0007669"/>
    <property type="project" value="UniProtKB-KW"/>
</dbReference>
<dbReference type="PANTHER" id="PTHR43591">
    <property type="entry name" value="METHYLTRANSFERASE"/>
    <property type="match status" value="1"/>
</dbReference>
<name>A0A2G3E047_9FIRM</name>
<keyword evidence="2" id="KW-0808">Transferase</keyword>
<evidence type="ECO:0000313" key="2">
    <source>
        <dbReference type="EMBL" id="PHU36510.1"/>
    </source>
</evidence>
<dbReference type="InterPro" id="IPR029063">
    <property type="entry name" value="SAM-dependent_MTases_sf"/>
</dbReference>
<organism evidence="2 3">
    <name type="scientific">Pseudobutyrivibrio ruminis</name>
    <dbReference type="NCBI Taxonomy" id="46206"/>
    <lineage>
        <taxon>Bacteria</taxon>
        <taxon>Bacillati</taxon>
        <taxon>Bacillota</taxon>
        <taxon>Clostridia</taxon>
        <taxon>Lachnospirales</taxon>
        <taxon>Lachnospiraceae</taxon>
        <taxon>Pseudobutyrivibrio</taxon>
    </lineage>
</organism>
<dbReference type="Proteomes" id="UP000225889">
    <property type="component" value="Unassembled WGS sequence"/>
</dbReference>
<reference evidence="2 3" key="2">
    <citation type="submission" date="2017-10" db="EMBL/GenBank/DDBJ databases">
        <authorList>
            <person name="Banno H."/>
            <person name="Chua N.-H."/>
        </authorList>
    </citation>
    <scope>NUCLEOTIDE SEQUENCE [LARGE SCALE GENOMIC DNA]</scope>
    <source>
        <strain evidence="2 3">JK626</strain>
    </source>
</reference>
<dbReference type="GO" id="GO:0008757">
    <property type="term" value="F:S-adenosylmethionine-dependent methyltransferase activity"/>
    <property type="evidence" value="ECO:0007669"/>
    <property type="project" value="InterPro"/>
</dbReference>
<dbReference type="CDD" id="cd02440">
    <property type="entry name" value="AdoMet_MTases"/>
    <property type="match status" value="1"/>
</dbReference>
<dbReference type="InterPro" id="IPR013216">
    <property type="entry name" value="Methyltransf_11"/>
</dbReference>
<accession>A0A2G3E047</accession>
<sequence length="258" mass="29547">MNKELIKQNHVYWQNRALGYSEVNKEELAGVQRENWTSFLTSEITLQFPGRKRSDIKILDVGAGPGFISIILAEAGFNVTAFDFSESMLEEARINAGDLADNITFIQGNAMELPFKDDTFDVVFSRNLTWNLPEPKTAYNQWVRVLKKNGLMLVFDANWYTYLVNDKKRGEYNQDRMNVAEQGLGDYNIGANFDQMEAIAIQMPLTDRIRPAWDEEYLQSIAAGQVSIKEDIGQVLYSTKEKINYKSTPLFMVKLIKD</sequence>
<dbReference type="EMBL" id="PDYF01000003">
    <property type="protein sequence ID" value="PHU36510.1"/>
    <property type="molecule type" value="Genomic_DNA"/>
</dbReference>
<protein>
    <submittedName>
        <fullName evidence="2">SAM-dependent methyltransferase</fullName>
    </submittedName>
</protein>
<reference evidence="2 3" key="1">
    <citation type="submission" date="2017-10" db="EMBL/GenBank/DDBJ databases">
        <title>Resolving the taxonomy of Roseburia spp., Eubacterium rectale and Agathobacter spp. through phylogenomic analysis.</title>
        <authorList>
            <person name="Sheridan P.O."/>
            <person name="Walker A.W."/>
            <person name="Duncan S.H."/>
            <person name="Scott K.P."/>
            <person name="Toole P.W.O."/>
            <person name="Luis P."/>
            <person name="Flint H.J."/>
        </authorList>
    </citation>
    <scope>NUCLEOTIDE SEQUENCE [LARGE SCALE GENOMIC DNA]</scope>
    <source>
        <strain evidence="2 3">JK626</strain>
    </source>
</reference>
<dbReference type="SUPFAM" id="SSF53335">
    <property type="entry name" value="S-adenosyl-L-methionine-dependent methyltransferases"/>
    <property type="match status" value="1"/>
</dbReference>
<keyword evidence="2" id="KW-0489">Methyltransferase</keyword>
<evidence type="ECO:0000313" key="3">
    <source>
        <dbReference type="Proteomes" id="UP000225889"/>
    </source>
</evidence>
<dbReference type="RefSeq" id="WP_099391078.1">
    <property type="nucleotide sequence ID" value="NZ_PDYF01000003.1"/>
</dbReference>
<dbReference type="PANTHER" id="PTHR43591:SF24">
    <property type="entry name" value="2-METHOXY-6-POLYPRENYL-1,4-BENZOQUINOL METHYLASE, MITOCHONDRIAL"/>
    <property type="match status" value="1"/>
</dbReference>
<comment type="caution">
    <text evidence="2">The sequence shown here is derived from an EMBL/GenBank/DDBJ whole genome shotgun (WGS) entry which is preliminary data.</text>
</comment>
<dbReference type="Gene3D" id="3.40.50.150">
    <property type="entry name" value="Vaccinia Virus protein VP39"/>
    <property type="match status" value="1"/>
</dbReference>
<gene>
    <name evidence="2" type="ORF">CSX01_00730</name>
</gene>